<accession>A0A7Z7YNE1</accession>
<evidence type="ECO:0000313" key="8">
    <source>
        <dbReference type="EMBL" id="TBR53500.1"/>
    </source>
</evidence>
<dbReference type="NCBIfam" id="NF008510">
    <property type="entry name" value="PRK11427.1"/>
    <property type="match status" value="1"/>
</dbReference>
<dbReference type="AlphaFoldDB" id="A0A7Z7YNE1"/>
<dbReference type="Pfam" id="PF04632">
    <property type="entry name" value="FUSC"/>
    <property type="match status" value="1"/>
</dbReference>
<dbReference type="GO" id="GO:0022857">
    <property type="term" value="F:transmembrane transporter activity"/>
    <property type="evidence" value="ECO:0007669"/>
    <property type="project" value="InterPro"/>
</dbReference>
<feature type="transmembrane region" description="Helical" evidence="7">
    <location>
        <begin position="36"/>
        <end position="66"/>
    </location>
</feature>
<feature type="transmembrane region" description="Helical" evidence="7">
    <location>
        <begin position="490"/>
        <end position="509"/>
    </location>
</feature>
<keyword evidence="3" id="KW-1003">Cell membrane</keyword>
<evidence type="ECO:0000256" key="5">
    <source>
        <dbReference type="ARBA" id="ARBA00022989"/>
    </source>
</evidence>
<name>A0A7Z7YNE1_ESCAL</name>
<protein>
    <submittedName>
        <fullName evidence="8">Multidrug efflux transporter permease subunit MdtO</fullName>
    </submittedName>
</protein>
<keyword evidence="2" id="KW-0813">Transport</keyword>
<dbReference type="InterPro" id="IPR006726">
    <property type="entry name" value="PHBA_efflux_AaeB/fusaric-R"/>
</dbReference>
<feature type="transmembrane region" description="Helical" evidence="7">
    <location>
        <begin position="132"/>
        <end position="150"/>
    </location>
</feature>
<feature type="transmembrane region" description="Helical" evidence="7">
    <location>
        <begin position="433"/>
        <end position="452"/>
    </location>
</feature>
<comment type="subcellular location">
    <subcellularLocation>
        <location evidence="1">Cell membrane</location>
        <topology evidence="1">Multi-pass membrane protein</topology>
    </subcellularLocation>
</comment>
<dbReference type="GO" id="GO:0005886">
    <property type="term" value="C:plasma membrane"/>
    <property type="evidence" value="ECO:0007669"/>
    <property type="project" value="UniProtKB-SubCell"/>
</dbReference>
<feature type="transmembrane region" description="Helical" evidence="7">
    <location>
        <begin position="108"/>
        <end position="125"/>
    </location>
</feature>
<proteinExistence type="predicted"/>
<comment type="caution">
    <text evidence="8">The sequence shown here is derived from an EMBL/GenBank/DDBJ whole genome shotgun (WGS) entry which is preliminary data.</text>
</comment>
<dbReference type="PANTHER" id="PTHR30509:SF9">
    <property type="entry name" value="MULTIDRUG RESISTANCE PROTEIN MDTO"/>
    <property type="match status" value="1"/>
</dbReference>
<feature type="transmembrane region" description="Helical" evidence="7">
    <location>
        <begin position="406"/>
        <end position="427"/>
    </location>
</feature>
<evidence type="ECO:0000256" key="1">
    <source>
        <dbReference type="ARBA" id="ARBA00004651"/>
    </source>
</evidence>
<evidence type="ECO:0000256" key="3">
    <source>
        <dbReference type="ARBA" id="ARBA00022475"/>
    </source>
</evidence>
<feature type="transmembrane region" description="Helical" evidence="7">
    <location>
        <begin position="162"/>
        <end position="185"/>
    </location>
</feature>
<dbReference type="PANTHER" id="PTHR30509">
    <property type="entry name" value="P-HYDROXYBENZOIC ACID EFFLUX PUMP SUBUNIT-RELATED"/>
    <property type="match status" value="1"/>
</dbReference>
<evidence type="ECO:0000313" key="9">
    <source>
        <dbReference type="Proteomes" id="UP000292187"/>
    </source>
</evidence>
<dbReference type="EMBL" id="SIZV01000009">
    <property type="protein sequence ID" value="TBR53500.1"/>
    <property type="molecule type" value="Genomic_DNA"/>
</dbReference>
<sequence>MSAINYLPLSVVRLLAFFHEELSERRPGRVPQTVQLWVGCLLVVLISMTFEIPFLALSLAVLFYGIQSNAFYTKFVAILTKFVAILFVVATVLEIGSLFLIYKWSYSYPLIRLIIAGPILMGCMFMMRTHRLGLVFFAVAIVAIYGQTFPGMLDYPEIVVRLTLWCIVVGLYPTLLMTLIGVLWFPSRAISQMHQALNDRLDDALSHLAENLTPLPEKQVEREALALQKLNVFCLADDADWREKSAWWQSCVATVTYIYSTLNRYHPADFAESQATKELRQKLAAEIEKLQQAIAQGESWQSDWCLSEEEAVAARVCNLENICQALMQLGQMDPNTPPTPAAKPPSMVPDAFTNPDYMRYAVKTLLACLICYTFYSGVDWEGIHTCMLTCVIVANPTIGSSYQKMALRFGGAFCGAILALLFTLLVMPWLDNIVELLFALAPIFLLGAWIATSSERSSYIGTQLVVTFALATLENVFGPVYDLVEIRDRAFGIIIGTVVSAVIYTFVWPESEARALPSKLAAALGMLSKMMRIPRQHETSTLRSYLQIRIGLHAAFNACEEMCDRVALERQLDAEERVALVVRAQSIIRQGRDILHAWDVTWNSAQIMDNALQPDRASQFADALEKYTAGLATASSRPPQITAEEITPSQAAFSTLEKQEQHVCQLIARLPDWTAPALTPATEQAQGATQ</sequence>
<feature type="transmembrane region" description="Helical" evidence="7">
    <location>
        <begin position="464"/>
        <end position="484"/>
    </location>
</feature>
<keyword evidence="5 7" id="KW-1133">Transmembrane helix</keyword>
<keyword evidence="4 7" id="KW-0812">Transmembrane</keyword>
<evidence type="ECO:0000256" key="7">
    <source>
        <dbReference type="SAM" id="Phobius"/>
    </source>
</evidence>
<reference evidence="8 9" key="1">
    <citation type="submission" date="2019-02" db="EMBL/GenBank/DDBJ databases">
        <title>Draft genome sequence of Escherichia albertii strain Mex-12/320a, isolated from an infant with diarrhea, harboring virulence genes associated with diarrheagenic strains of enteropathogenic E. coli.</title>
        <authorList>
            <person name="Maldonado-Puga S."/>
            <person name="Meza-Segura M."/>
            <person name="Zaidi M.B."/>
            <person name="Estrada-Garcia T."/>
        </authorList>
    </citation>
    <scope>NUCLEOTIDE SEQUENCE [LARGE SCALE GENOMIC DNA]</scope>
    <source>
        <strain evidence="8 9">Mex-12/320a</strain>
    </source>
</reference>
<evidence type="ECO:0000256" key="4">
    <source>
        <dbReference type="ARBA" id="ARBA00022692"/>
    </source>
</evidence>
<dbReference type="RefSeq" id="WP_131109213.1">
    <property type="nucleotide sequence ID" value="NZ_SIZV01000009.1"/>
</dbReference>
<evidence type="ECO:0000256" key="6">
    <source>
        <dbReference type="ARBA" id="ARBA00023136"/>
    </source>
</evidence>
<keyword evidence="6 7" id="KW-0472">Membrane</keyword>
<evidence type="ECO:0000256" key="2">
    <source>
        <dbReference type="ARBA" id="ARBA00022448"/>
    </source>
</evidence>
<gene>
    <name evidence="8" type="primary">mdtO</name>
    <name evidence="8" type="ORF">EYS06_08790</name>
</gene>
<dbReference type="Proteomes" id="UP000292187">
    <property type="component" value="Unassembled WGS sequence"/>
</dbReference>
<organism evidence="8 9">
    <name type="scientific">Escherichia albertii</name>
    <dbReference type="NCBI Taxonomy" id="208962"/>
    <lineage>
        <taxon>Bacteria</taxon>
        <taxon>Pseudomonadati</taxon>
        <taxon>Pseudomonadota</taxon>
        <taxon>Gammaproteobacteria</taxon>
        <taxon>Enterobacterales</taxon>
        <taxon>Enterobacteriaceae</taxon>
        <taxon>Escherichia</taxon>
    </lineage>
</organism>
<feature type="transmembrane region" description="Helical" evidence="7">
    <location>
        <begin position="78"/>
        <end position="102"/>
    </location>
</feature>